<feature type="chain" id="PRO_5045449195" evidence="2">
    <location>
        <begin position="20"/>
        <end position="166"/>
    </location>
</feature>
<evidence type="ECO:0000259" key="3">
    <source>
        <dbReference type="Pfam" id="PF11611"/>
    </source>
</evidence>
<dbReference type="RefSeq" id="WP_305990972.1">
    <property type="nucleotide sequence ID" value="NZ_JAVAMP010000002.1"/>
</dbReference>
<evidence type="ECO:0000313" key="4">
    <source>
        <dbReference type="EMBL" id="MDP5273665.1"/>
    </source>
</evidence>
<name>A0ABT9IWF4_9BACL</name>
<evidence type="ECO:0000313" key="5">
    <source>
        <dbReference type="Proteomes" id="UP001231941"/>
    </source>
</evidence>
<dbReference type="EMBL" id="JAVAMP010000002">
    <property type="protein sequence ID" value="MDP5273665.1"/>
    <property type="molecule type" value="Genomic_DNA"/>
</dbReference>
<dbReference type="Gene3D" id="2.60.40.1240">
    <property type="match status" value="1"/>
</dbReference>
<evidence type="ECO:0000256" key="1">
    <source>
        <dbReference type="ARBA" id="ARBA00022729"/>
    </source>
</evidence>
<keyword evidence="5" id="KW-1185">Reference proteome</keyword>
<evidence type="ECO:0000256" key="2">
    <source>
        <dbReference type="SAM" id="SignalP"/>
    </source>
</evidence>
<protein>
    <submittedName>
        <fullName evidence="4">DUF4352 domain-containing protein</fullName>
    </submittedName>
</protein>
<keyword evidence="1 2" id="KW-0732">Signal</keyword>
<sequence length="166" mass="18806">MNKKKIVLCLIIVSLSISVGCSQETLSRDEEVNMGDWTYSIYNSLDSGVNGTMVLERRTESTVPQFSTNGSHFIVITMLIRNDGNNPIEIDGSQFQLMDANGKTYNFYEPTESIKSLNINPQLQKSIDLIFEVPDNIQTDIKIKYDNSNILLLIGDYETFLDDTMF</sequence>
<proteinExistence type="predicted"/>
<dbReference type="PROSITE" id="PS51257">
    <property type="entry name" value="PROKAR_LIPOPROTEIN"/>
    <property type="match status" value="1"/>
</dbReference>
<feature type="signal peptide" evidence="2">
    <location>
        <begin position="1"/>
        <end position="19"/>
    </location>
</feature>
<feature type="domain" description="DUF4352" evidence="3">
    <location>
        <begin position="58"/>
        <end position="147"/>
    </location>
</feature>
<dbReference type="InterPro" id="IPR029050">
    <property type="entry name" value="Immunoprotect_excell_Ig-like"/>
</dbReference>
<dbReference type="InterPro" id="IPR029051">
    <property type="entry name" value="DUF4352"/>
</dbReference>
<accession>A0ABT9IWF4</accession>
<gene>
    <name evidence="4" type="ORF">Q5Y73_06090</name>
</gene>
<dbReference type="Proteomes" id="UP001231941">
    <property type="component" value="Unassembled WGS sequence"/>
</dbReference>
<comment type="caution">
    <text evidence="4">The sequence shown here is derived from an EMBL/GenBank/DDBJ whole genome shotgun (WGS) entry which is preliminary data.</text>
</comment>
<organism evidence="4 5">
    <name type="scientific">Chengkuizengella axinellae</name>
    <dbReference type="NCBI Taxonomy" id="3064388"/>
    <lineage>
        <taxon>Bacteria</taxon>
        <taxon>Bacillati</taxon>
        <taxon>Bacillota</taxon>
        <taxon>Bacilli</taxon>
        <taxon>Bacillales</taxon>
        <taxon>Paenibacillaceae</taxon>
        <taxon>Chengkuizengella</taxon>
    </lineage>
</organism>
<reference evidence="4 5" key="1">
    <citation type="submission" date="2023-08" db="EMBL/GenBank/DDBJ databases">
        <authorList>
            <person name="Park J.-S."/>
        </authorList>
    </citation>
    <scope>NUCLEOTIDE SEQUENCE [LARGE SCALE GENOMIC DNA]</scope>
    <source>
        <strain evidence="4 5">2205SS18-9</strain>
    </source>
</reference>
<dbReference type="Pfam" id="PF11611">
    <property type="entry name" value="DUF4352"/>
    <property type="match status" value="1"/>
</dbReference>